<evidence type="ECO:0000313" key="1">
    <source>
        <dbReference type="EMBL" id="SVD49334.1"/>
    </source>
</evidence>
<protein>
    <recommendedName>
        <fullName evidence="2">tRNA-(Ms[2]io[6]A)-hydroxylase</fullName>
    </recommendedName>
</protein>
<dbReference type="InterPro" id="IPR010386">
    <property type="entry name" value="tRNA-Hydrxlase_MiaE"/>
</dbReference>
<evidence type="ECO:0008006" key="2">
    <source>
        <dbReference type="Google" id="ProtNLM"/>
    </source>
</evidence>
<dbReference type="Gene3D" id="1.20.1260.10">
    <property type="match status" value="1"/>
</dbReference>
<name>A0A382VSD8_9ZZZZ</name>
<dbReference type="AlphaFoldDB" id="A0A382VSD8"/>
<organism evidence="1">
    <name type="scientific">marine metagenome</name>
    <dbReference type="NCBI Taxonomy" id="408172"/>
    <lineage>
        <taxon>unclassified sequences</taxon>
        <taxon>metagenomes</taxon>
        <taxon>ecological metagenomes</taxon>
    </lineage>
</organism>
<reference evidence="1" key="1">
    <citation type="submission" date="2018-05" db="EMBL/GenBank/DDBJ databases">
        <authorList>
            <person name="Lanie J.A."/>
            <person name="Ng W.-L."/>
            <person name="Kazmierczak K.M."/>
            <person name="Andrzejewski T.M."/>
            <person name="Davidsen T.M."/>
            <person name="Wayne K.J."/>
            <person name="Tettelin H."/>
            <person name="Glass J.I."/>
            <person name="Rusch D."/>
            <person name="Podicherti R."/>
            <person name="Tsui H.-C.T."/>
            <person name="Winkler M.E."/>
        </authorList>
    </citation>
    <scope>NUCLEOTIDE SEQUENCE</scope>
</reference>
<sequence length="208" mass="24280">MNEDCAEKVKHFLVASTPRDWIETARRNLSDLLIDHANCELRAASTAIGFIYKYPDRTKLCYQMSRIAREELRHFEQVKNILSERMIVFEHLKASRYASCLRNEVRVNEPHRLFDKLVVGALIEARSCERFAAMIPHLPKDISSFYIRLVESECRHFENYMNLAVDECDISVEEVNLRVFELKKIEADLVTNPDSIFRFHSGVPTIET</sequence>
<gene>
    <name evidence="1" type="ORF">METZ01_LOCUS402188</name>
</gene>
<dbReference type="Pfam" id="PF06175">
    <property type="entry name" value="MiaE"/>
    <property type="match status" value="1"/>
</dbReference>
<dbReference type="GO" id="GO:0045301">
    <property type="term" value="F:tRNA 2-(methylsulfanyl)-N(6)-isopentenyladenosine(37) hydroxylase activity"/>
    <property type="evidence" value="ECO:0007669"/>
    <property type="project" value="InterPro"/>
</dbReference>
<dbReference type="SUPFAM" id="SSF47240">
    <property type="entry name" value="Ferritin-like"/>
    <property type="match status" value="1"/>
</dbReference>
<dbReference type="InterPro" id="IPR009078">
    <property type="entry name" value="Ferritin-like_SF"/>
</dbReference>
<dbReference type="EMBL" id="UINC01154187">
    <property type="protein sequence ID" value="SVD49334.1"/>
    <property type="molecule type" value="Genomic_DNA"/>
</dbReference>
<accession>A0A382VSD8</accession>
<proteinExistence type="predicted"/>
<dbReference type="GO" id="GO:0006400">
    <property type="term" value="P:tRNA modification"/>
    <property type="evidence" value="ECO:0007669"/>
    <property type="project" value="InterPro"/>
</dbReference>
<dbReference type="CDD" id="cd07910">
    <property type="entry name" value="MiaE"/>
    <property type="match status" value="1"/>
</dbReference>
<dbReference type="PANTHER" id="PTHR42637">
    <property type="entry name" value="TRNA-(MS[2]IO[6]A)-HYDROXYLASE"/>
    <property type="match status" value="1"/>
</dbReference>
<dbReference type="PANTHER" id="PTHR42637:SF1">
    <property type="entry name" value="TRNA 2-(METHYLSULFANYL)-N(6)-ISOPENTENYLADENOSINE(37) HYDROXYLASE"/>
    <property type="match status" value="1"/>
</dbReference>
<dbReference type="PIRSF" id="PIRSF020736">
    <property type="entry name" value="MiaE"/>
    <property type="match status" value="1"/>
</dbReference>
<dbReference type="InterPro" id="IPR012347">
    <property type="entry name" value="Ferritin-like"/>
</dbReference>